<reference evidence="2" key="1">
    <citation type="journal article" date="2019" name="Curr. Biol.">
        <title>Genome Sequence of Striga asiatica Provides Insight into the Evolution of Plant Parasitism.</title>
        <authorList>
            <person name="Yoshida S."/>
            <person name="Kim S."/>
            <person name="Wafula E.K."/>
            <person name="Tanskanen J."/>
            <person name="Kim Y.M."/>
            <person name="Honaas L."/>
            <person name="Yang Z."/>
            <person name="Spallek T."/>
            <person name="Conn C.E."/>
            <person name="Ichihashi Y."/>
            <person name="Cheong K."/>
            <person name="Cui S."/>
            <person name="Der J.P."/>
            <person name="Gundlach H."/>
            <person name="Jiao Y."/>
            <person name="Hori C."/>
            <person name="Ishida J.K."/>
            <person name="Kasahara H."/>
            <person name="Kiba T."/>
            <person name="Kim M.S."/>
            <person name="Koo N."/>
            <person name="Laohavisit A."/>
            <person name="Lee Y.H."/>
            <person name="Lumba S."/>
            <person name="McCourt P."/>
            <person name="Mortimer J.C."/>
            <person name="Mutuku J.M."/>
            <person name="Nomura T."/>
            <person name="Sasaki-Sekimoto Y."/>
            <person name="Seto Y."/>
            <person name="Wang Y."/>
            <person name="Wakatake T."/>
            <person name="Sakakibara H."/>
            <person name="Demura T."/>
            <person name="Yamaguchi S."/>
            <person name="Yoneyama K."/>
            <person name="Manabe R.I."/>
            <person name="Nelson D.C."/>
            <person name="Schulman A.H."/>
            <person name="Timko M.P."/>
            <person name="dePamphilis C.W."/>
            <person name="Choi D."/>
            <person name="Shirasu K."/>
        </authorList>
    </citation>
    <scope>NUCLEOTIDE SEQUENCE [LARGE SCALE GENOMIC DNA]</scope>
    <source>
        <strain evidence="2">cv. UVA1</strain>
    </source>
</reference>
<organism evidence="1 2">
    <name type="scientific">Striga asiatica</name>
    <name type="common">Asiatic witchweed</name>
    <name type="synonym">Buchnera asiatica</name>
    <dbReference type="NCBI Taxonomy" id="4170"/>
    <lineage>
        <taxon>Eukaryota</taxon>
        <taxon>Viridiplantae</taxon>
        <taxon>Streptophyta</taxon>
        <taxon>Embryophyta</taxon>
        <taxon>Tracheophyta</taxon>
        <taxon>Spermatophyta</taxon>
        <taxon>Magnoliopsida</taxon>
        <taxon>eudicotyledons</taxon>
        <taxon>Gunneridae</taxon>
        <taxon>Pentapetalae</taxon>
        <taxon>asterids</taxon>
        <taxon>lamiids</taxon>
        <taxon>Lamiales</taxon>
        <taxon>Orobanchaceae</taxon>
        <taxon>Buchnereae</taxon>
        <taxon>Striga</taxon>
    </lineage>
</organism>
<name>A0A5A7PUK8_STRAF</name>
<keyword evidence="2" id="KW-1185">Reference proteome</keyword>
<proteinExistence type="predicted"/>
<dbReference type="Proteomes" id="UP000325081">
    <property type="component" value="Unassembled WGS sequence"/>
</dbReference>
<dbReference type="EMBL" id="BKCP01005139">
    <property type="protein sequence ID" value="GER36326.1"/>
    <property type="molecule type" value="Genomic_DNA"/>
</dbReference>
<gene>
    <name evidence="1" type="ORF">STAS_12656</name>
</gene>
<sequence length="198" mass="21611">MKLLQSPISQAKALVSGSFISDYGKKEAYSVLSLVGKALFFSRRYQPCLTGQCQLKGLNLNVEFLPCSSLNKDMLELGDGVRGISEEGYSLEVGHHSFVVSSWISSCGKLGLGCRAWHKVVNLISTLSKSSRQCLSGSIVIEDINQLLSNFVSISYNFVKNVDADIGTLAKRALQKIKFLLTSCSLFSLVSCKRTCVP</sequence>
<evidence type="ECO:0000313" key="1">
    <source>
        <dbReference type="EMBL" id="GER36326.1"/>
    </source>
</evidence>
<evidence type="ECO:0000313" key="2">
    <source>
        <dbReference type="Proteomes" id="UP000325081"/>
    </source>
</evidence>
<comment type="caution">
    <text evidence="1">The sequence shown here is derived from an EMBL/GenBank/DDBJ whole genome shotgun (WGS) entry which is preliminary data.</text>
</comment>
<protein>
    <submittedName>
        <fullName evidence="1">Ribonuclease H-like superfamily protein</fullName>
    </submittedName>
</protein>
<dbReference type="AlphaFoldDB" id="A0A5A7PUK8"/>
<accession>A0A5A7PUK8</accession>